<comment type="caution">
    <text evidence="2">The sequence shown here is derived from an EMBL/GenBank/DDBJ whole genome shotgun (WGS) entry which is preliminary data.</text>
</comment>
<name>A0AAW1VCS8_9CUCU</name>
<evidence type="ECO:0000313" key="3">
    <source>
        <dbReference type="Proteomes" id="UP001431783"/>
    </source>
</evidence>
<dbReference type="EMBL" id="JARQZJ010000128">
    <property type="protein sequence ID" value="KAK9891465.1"/>
    <property type="molecule type" value="Genomic_DNA"/>
</dbReference>
<proteinExistence type="predicted"/>
<protein>
    <submittedName>
        <fullName evidence="2">Uncharacterized protein</fullName>
    </submittedName>
</protein>
<feature type="region of interest" description="Disordered" evidence="1">
    <location>
        <begin position="1"/>
        <end position="51"/>
    </location>
</feature>
<gene>
    <name evidence="2" type="ORF">WA026_014697</name>
</gene>
<organism evidence="2 3">
    <name type="scientific">Henosepilachna vigintioctopunctata</name>
    <dbReference type="NCBI Taxonomy" id="420089"/>
    <lineage>
        <taxon>Eukaryota</taxon>
        <taxon>Metazoa</taxon>
        <taxon>Ecdysozoa</taxon>
        <taxon>Arthropoda</taxon>
        <taxon>Hexapoda</taxon>
        <taxon>Insecta</taxon>
        <taxon>Pterygota</taxon>
        <taxon>Neoptera</taxon>
        <taxon>Endopterygota</taxon>
        <taxon>Coleoptera</taxon>
        <taxon>Polyphaga</taxon>
        <taxon>Cucujiformia</taxon>
        <taxon>Coccinelloidea</taxon>
        <taxon>Coccinellidae</taxon>
        <taxon>Epilachninae</taxon>
        <taxon>Epilachnini</taxon>
        <taxon>Henosepilachna</taxon>
    </lineage>
</organism>
<dbReference type="AlphaFoldDB" id="A0AAW1VCS8"/>
<reference evidence="2 3" key="1">
    <citation type="submission" date="2023-03" db="EMBL/GenBank/DDBJ databases">
        <title>Genome insight into feeding habits of ladybird beetles.</title>
        <authorList>
            <person name="Li H.-S."/>
            <person name="Huang Y.-H."/>
            <person name="Pang H."/>
        </authorList>
    </citation>
    <scope>NUCLEOTIDE SEQUENCE [LARGE SCALE GENOMIC DNA]</scope>
    <source>
        <strain evidence="2">SYSU_2023b</strain>
        <tissue evidence="2">Whole body</tissue>
    </source>
</reference>
<feature type="non-terminal residue" evidence="2">
    <location>
        <position position="165"/>
    </location>
</feature>
<feature type="region of interest" description="Disordered" evidence="1">
    <location>
        <begin position="110"/>
        <end position="150"/>
    </location>
</feature>
<sequence length="165" mass="17445">MSYQPVAPSRHRSSSAARTTSSGYGSRPRSMGFYGNTSPYSSPYSTATSSPYSSSLSNYGGGYSSNYTSPYFQNGYRSNASSGGYASLTIPAKAFATNYNVLAPNYAKNYTKGAHRSRRDSSSSRGGSLRDRDRSASRSRSTLSGGSGLGSKSISLTSLNSEGYV</sequence>
<evidence type="ECO:0000313" key="2">
    <source>
        <dbReference type="EMBL" id="KAK9891465.1"/>
    </source>
</evidence>
<feature type="compositionally biased region" description="Low complexity" evidence="1">
    <location>
        <begin position="138"/>
        <end position="150"/>
    </location>
</feature>
<accession>A0AAW1VCS8</accession>
<dbReference type="Proteomes" id="UP001431783">
    <property type="component" value="Unassembled WGS sequence"/>
</dbReference>
<keyword evidence="3" id="KW-1185">Reference proteome</keyword>
<evidence type="ECO:0000256" key="1">
    <source>
        <dbReference type="SAM" id="MobiDB-lite"/>
    </source>
</evidence>
<feature type="compositionally biased region" description="Low complexity" evidence="1">
    <location>
        <begin position="34"/>
        <end position="51"/>
    </location>
</feature>